<sequence>MSLSVETPLNFLDCAKAWEQLTKEEKEYVYHLNKGNWATFLISVKQCSVEAFDIFVAFLKMYRTMNHTELLQASKSSENAKKGYSDYVASFFANGGNYLSFGDKKFIPSCTPEEFLEITKCSGLNLFEHLVDIIYNTSKELLHYGIPPEGCTTYYSPNMTKEEIEHLNTLLLKKGLLLENTRIDKIDDKIIVSIASTEERSEEYENITLRYGHYKEELKELVNELKACLSLPLVQNNSTKKNMFEEYIKSFSGDYTKHKEAQRWWVRDQKPSVEFNVGFIETYEDPIGTRGEWEMFVAVVDKLKTQELTELVKRAGEILPTFPWPKEFEKSVFESPDFTSIDIIGFGTSGLPIGINLPNYDDVRMEQFKNVSLSNVMSARNADEVIQFITPEQQEFYKKYSPRALETQVALHELLGHGSGRYLRCDKGVKNFPEDLLNPITHEKVKYYIDEQKYDSVFGGLGSSLEECRAETAGLYLTYDKTVGEILKLSDDEKYANWLSEMRSGIVGMKFYNPETKKWGQAHCQARFALYKTVEKSGAVKFEDGNVVLDRNMIGKGIEELKKLLLNIQVARATGDLKFAQDFFIPLSTPNEEDLKIRQIVIDRNIPRSGLVQCNIIKEGEEYKMKTYEPNVEGMIQSYLDRFNY</sequence>
<evidence type="ECO:0000256" key="6">
    <source>
        <dbReference type="ARBA" id="ARBA00022670"/>
    </source>
</evidence>
<dbReference type="PIRSF" id="PIRSF007828">
    <property type="entry name" value="Dipeptidyl-peptidase_III"/>
    <property type="match status" value="1"/>
</dbReference>
<evidence type="ECO:0000256" key="11">
    <source>
        <dbReference type="PIRNR" id="PIRNR007828"/>
    </source>
</evidence>
<protein>
    <recommendedName>
        <fullName evidence="11">Dipeptidyl peptidase 3</fullName>
        <ecNumber evidence="11">3.4.14.4</ecNumber>
    </recommendedName>
    <alternativeName>
        <fullName evidence="11">Dipeptidyl aminopeptidase III</fullName>
    </alternativeName>
    <alternativeName>
        <fullName evidence="11">Dipeptidyl peptidase III</fullName>
    </alternativeName>
</protein>
<dbReference type="GeneID" id="14891709"/>
<dbReference type="KEGG" id="eiv:EIN_372120"/>
<dbReference type="GO" id="GO:0046872">
    <property type="term" value="F:metal ion binding"/>
    <property type="evidence" value="ECO:0007669"/>
    <property type="project" value="UniProtKB-KW"/>
</dbReference>
<dbReference type="GO" id="GO:0008235">
    <property type="term" value="F:metalloexopeptidase activity"/>
    <property type="evidence" value="ECO:0007669"/>
    <property type="project" value="InterPro"/>
</dbReference>
<dbReference type="OrthoDB" id="4694525at2759"/>
<dbReference type="GO" id="GO:0005737">
    <property type="term" value="C:cytoplasm"/>
    <property type="evidence" value="ECO:0007669"/>
    <property type="project" value="UniProtKB-SubCell"/>
</dbReference>
<dbReference type="GO" id="GO:0008239">
    <property type="term" value="F:dipeptidyl-peptidase activity"/>
    <property type="evidence" value="ECO:0007669"/>
    <property type="project" value="UniProtKB-UniRule"/>
</dbReference>
<dbReference type="EMBL" id="KB206332">
    <property type="protein sequence ID" value="ELP92790.1"/>
    <property type="molecule type" value="Genomic_DNA"/>
</dbReference>
<evidence type="ECO:0000313" key="15">
    <source>
        <dbReference type="Proteomes" id="UP000014680"/>
    </source>
</evidence>
<reference evidence="14 15" key="1">
    <citation type="submission" date="2012-10" db="EMBL/GenBank/DDBJ databases">
        <authorList>
            <person name="Zafar N."/>
            <person name="Inman J."/>
            <person name="Hall N."/>
            <person name="Lorenzi H."/>
            <person name="Caler E."/>
        </authorList>
    </citation>
    <scope>NUCLEOTIDE SEQUENCE [LARGE SCALE GENOMIC DNA]</scope>
    <source>
        <strain evidence="14 15">IP1</strain>
    </source>
</reference>
<feature type="binding site" evidence="13">
    <location>
        <position position="412"/>
    </location>
    <ligand>
        <name>Zn(2+)</name>
        <dbReference type="ChEBI" id="CHEBI:29105"/>
        <note>catalytic</note>
    </ligand>
</feature>
<feature type="binding site" evidence="13">
    <location>
        <position position="417"/>
    </location>
    <ligand>
        <name>Zn(2+)</name>
        <dbReference type="ChEBI" id="CHEBI:29105"/>
        <note>catalytic</note>
    </ligand>
</feature>
<gene>
    <name evidence="14" type="ORF">EIN_372120</name>
</gene>
<dbReference type="RefSeq" id="XP_004259561.1">
    <property type="nucleotide sequence ID" value="XM_004259513.1"/>
</dbReference>
<evidence type="ECO:0000256" key="8">
    <source>
        <dbReference type="ARBA" id="ARBA00022801"/>
    </source>
</evidence>
<comment type="similarity">
    <text evidence="3 11">Belongs to the peptidase M49 family.</text>
</comment>
<dbReference type="Proteomes" id="UP000014680">
    <property type="component" value="Unassembled WGS sequence"/>
</dbReference>
<dbReference type="AlphaFoldDB" id="A0A0A1UC27"/>
<dbReference type="InterPro" id="IPR039461">
    <property type="entry name" value="Peptidase_M49"/>
</dbReference>
<keyword evidence="4 11" id="KW-0031">Aminopeptidase</keyword>
<dbReference type="VEuPathDB" id="AmoebaDB:EIN_372120"/>
<dbReference type="PANTHER" id="PTHR23422">
    <property type="entry name" value="DIPEPTIDYL PEPTIDASE III-RELATED"/>
    <property type="match status" value="1"/>
</dbReference>
<evidence type="ECO:0000256" key="1">
    <source>
        <dbReference type="ARBA" id="ARBA00001336"/>
    </source>
</evidence>
<dbReference type="FunFam" id="3.30.540.30:FF:000001">
    <property type="entry name" value="Dipeptidyl peptidase 3"/>
    <property type="match status" value="1"/>
</dbReference>
<organism evidence="14 15">
    <name type="scientific">Entamoeba invadens IP1</name>
    <dbReference type="NCBI Taxonomy" id="370355"/>
    <lineage>
        <taxon>Eukaryota</taxon>
        <taxon>Amoebozoa</taxon>
        <taxon>Evosea</taxon>
        <taxon>Archamoebae</taxon>
        <taxon>Mastigamoebida</taxon>
        <taxon>Entamoebidae</taxon>
        <taxon>Entamoeba</taxon>
    </lineage>
</organism>
<evidence type="ECO:0000256" key="9">
    <source>
        <dbReference type="ARBA" id="ARBA00022833"/>
    </source>
</evidence>
<evidence type="ECO:0000313" key="14">
    <source>
        <dbReference type="EMBL" id="ELP92790.1"/>
    </source>
</evidence>
<dbReference type="InterPro" id="IPR005317">
    <property type="entry name" value="Dipeptidyl-peptase3"/>
</dbReference>
<dbReference type="PANTHER" id="PTHR23422:SF11">
    <property type="entry name" value="DIPEPTIDYL PEPTIDASE 3"/>
    <property type="match status" value="1"/>
</dbReference>
<accession>A0A0A1UC27</accession>
<keyword evidence="5 11" id="KW-0963">Cytoplasm</keyword>
<keyword evidence="10 11" id="KW-0482">Metalloprotease</keyword>
<keyword evidence="7 11" id="KW-0479">Metal-binding</keyword>
<feature type="binding site" evidence="13">
    <location>
        <position position="467"/>
    </location>
    <ligand>
        <name>Zn(2+)</name>
        <dbReference type="ChEBI" id="CHEBI:29105"/>
        <note>catalytic</note>
    </ligand>
</feature>
<dbReference type="GO" id="GO:0006508">
    <property type="term" value="P:proteolysis"/>
    <property type="evidence" value="ECO:0007669"/>
    <property type="project" value="UniProtKB-KW"/>
</dbReference>
<keyword evidence="6 11" id="KW-0645">Protease</keyword>
<keyword evidence="15" id="KW-1185">Reference proteome</keyword>
<comment type="subcellular location">
    <subcellularLocation>
        <location evidence="2">Cytoplasm</location>
    </subcellularLocation>
</comment>
<proteinExistence type="inferred from homology"/>
<dbReference type="Gene3D" id="3.30.540.30">
    <property type="match status" value="2"/>
</dbReference>
<evidence type="ECO:0000256" key="2">
    <source>
        <dbReference type="ARBA" id="ARBA00004496"/>
    </source>
</evidence>
<evidence type="ECO:0000256" key="13">
    <source>
        <dbReference type="PIRSR" id="PIRSR007828-2"/>
    </source>
</evidence>
<evidence type="ECO:0000256" key="4">
    <source>
        <dbReference type="ARBA" id="ARBA00022438"/>
    </source>
</evidence>
<name>A0A0A1UC27_ENTIV</name>
<dbReference type="Pfam" id="PF03571">
    <property type="entry name" value="Peptidase_M49"/>
    <property type="match status" value="1"/>
</dbReference>
<comment type="catalytic activity">
    <reaction evidence="1 11">
        <text>Release of an N-terminal dipeptide from a peptide comprising four or more residues, with broad specificity. Also acts on dipeptidyl 2-naphthylamides.</text>
        <dbReference type="EC" id="3.4.14.4"/>
    </reaction>
</comment>
<comment type="cofactor">
    <cofactor evidence="11 13">
        <name>Zn(2+)</name>
        <dbReference type="ChEBI" id="CHEBI:29105"/>
    </cofactor>
    <text evidence="11 13">Binds 1 zinc ion per subunit.</text>
</comment>
<dbReference type="OMA" id="QRYWIRD"/>
<keyword evidence="9 11" id="KW-0862">Zinc</keyword>
<evidence type="ECO:0000256" key="10">
    <source>
        <dbReference type="ARBA" id="ARBA00023049"/>
    </source>
</evidence>
<feature type="active site" evidence="12">
    <location>
        <position position="413"/>
    </location>
</feature>
<keyword evidence="8 11" id="KW-0378">Hydrolase</keyword>
<dbReference type="GO" id="GO:0004177">
    <property type="term" value="F:aminopeptidase activity"/>
    <property type="evidence" value="ECO:0007669"/>
    <property type="project" value="UniProtKB-KW"/>
</dbReference>
<evidence type="ECO:0000256" key="12">
    <source>
        <dbReference type="PIRSR" id="PIRSR007828-1"/>
    </source>
</evidence>
<evidence type="ECO:0000256" key="3">
    <source>
        <dbReference type="ARBA" id="ARBA00010200"/>
    </source>
</evidence>
<dbReference type="EC" id="3.4.14.4" evidence="11"/>
<evidence type="ECO:0000256" key="5">
    <source>
        <dbReference type="ARBA" id="ARBA00022490"/>
    </source>
</evidence>
<evidence type="ECO:0000256" key="7">
    <source>
        <dbReference type="ARBA" id="ARBA00022723"/>
    </source>
</evidence>